<organism evidence="3 4">
    <name type="scientific">Dietzia aurantiaca</name>
    <dbReference type="NCBI Taxonomy" id="983873"/>
    <lineage>
        <taxon>Bacteria</taxon>
        <taxon>Bacillati</taxon>
        <taxon>Actinomycetota</taxon>
        <taxon>Actinomycetes</taxon>
        <taxon>Mycobacteriales</taxon>
        <taxon>Dietziaceae</taxon>
        <taxon>Dietzia</taxon>
    </lineage>
</organism>
<name>A0ABV9PTR5_9ACTN</name>
<protein>
    <submittedName>
        <fullName evidence="3">Uncharacterized protein</fullName>
    </submittedName>
</protein>
<reference evidence="4" key="1">
    <citation type="journal article" date="2019" name="Int. J. Syst. Evol. Microbiol.">
        <title>The Global Catalogue of Microorganisms (GCM) 10K type strain sequencing project: providing services to taxonomists for standard genome sequencing and annotation.</title>
        <authorList>
            <consortium name="The Broad Institute Genomics Platform"/>
            <consortium name="The Broad Institute Genome Sequencing Center for Infectious Disease"/>
            <person name="Wu L."/>
            <person name="Ma J."/>
        </authorList>
    </citation>
    <scope>NUCLEOTIDE SEQUENCE [LARGE SCALE GENOMIC DNA]</scope>
    <source>
        <strain evidence="4">JCM 11882</strain>
    </source>
</reference>
<feature type="transmembrane region" description="Helical" evidence="2">
    <location>
        <begin position="76"/>
        <end position="97"/>
    </location>
</feature>
<keyword evidence="4" id="KW-1185">Reference proteome</keyword>
<sequence length="165" mass="17461">MTSGGSAEHSFGHSSAQSPDTAGQRHVGEVATETGARRRRSGQTIAYTVTTLAGGIGALVVLGGTVFSEDASVVDFLLWGALAALLFASAAHQWWFAGAAEDRSQRIVACTSSAEVEATAQQAVGEVDTVRRLRVAHPGLGLRDAYELMQAHKREDKQEQPRDNA</sequence>
<keyword evidence="2" id="KW-1133">Transmembrane helix</keyword>
<keyword evidence="2" id="KW-0472">Membrane</keyword>
<feature type="region of interest" description="Disordered" evidence="1">
    <location>
        <begin position="1"/>
        <end position="38"/>
    </location>
</feature>
<gene>
    <name evidence="3" type="ORF">ACFO7U_13855</name>
</gene>
<dbReference type="EMBL" id="JBHSHP010000054">
    <property type="protein sequence ID" value="MFC4755854.1"/>
    <property type="molecule type" value="Genomic_DNA"/>
</dbReference>
<feature type="compositionally biased region" description="Polar residues" evidence="1">
    <location>
        <begin position="12"/>
        <end position="21"/>
    </location>
</feature>
<evidence type="ECO:0000313" key="3">
    <source>
        <dbReference type="EMBL" id="MFC4755854.1"/>
    </source>
</evidence>
<dbReference type="Proteomes" id="UP001595836">
    <property type="component" value="Unassembled WGS sequence"/>
</dbReference>
<accession>A0ABV9PTR5</accession>
<evidence type="ECO:0000313" key="4">
    <source>
        <dbReference type="Proteomes" id="UP001595836"/>
    </source>
</evidence>
<feature type="transmembrane region" description="Helical" evidence="2">
    <location>
        <begin position="45"/>
        <end position="64"/>
    </location>
</feature>
<comment type="caution">
    <text evidence="3">The sequence shown here is derived from an EMBL/GenBank/DDBJ whole genome shotgun (WGS) entry which is preliminary data.</text>
</comment>
<proteinExistence type="predicted"/>
<dbReference type="RefSeq" id="WP_344995427.1">
    <property type="nucleotide sequence ID" value="NZ_BAABCD010000051.1"/>
</dbReference>
<evidence type="ECO:0000256" key="1">
    <source>
        <dbReference type="SAM" id="MobiDB-lite"/>
    </source>
</evidence>
<evidence type="ECO:0000256" key="2">
    <source>
        <dbReference type="SAM" id="Phobius"/>
    </source>
</evidence>
<keyword evidence="2" id="KW-0812">Transmembrane</keyword>